<keyword evidence="2" id="KW-1185">Reference proteome</keyword>
<dbReference type="RefSeq" id="WP_069697554.1">
    <property type="nucleotide sequence ID" value="NZ_JAGGMA010000016.1"/>
</dbReference>
<accession>A0A1E5L061</accession>
<name>A0A1E5L061_9ENTE</name>
<gene>
    <name evidence="1" type="ORF">BCR26_09380</name>
</gene>
<dbReference type="PROSITE" id="PS51257">
    <property type="entry name" value="PROKAR_LIPOPROTEIN"/>
    <property type="match status" value="1"/>
</dbReference>
<dbReference type="AlphaFoldDB" id="A0A1E5L061"/>
<dbReference type="Proteomes" id="UP000095256">
    <property type="component" value="Unassembled WGS sequence"/>
</dbReference>
<evidence type="ECO:0008006" key="3">
    <source>
        <dbReference type="Google" id="ProtNLM"/>
    </source>
</evidence>
<reference evidence="1 2" key="1">
    <citation type="submission" date="2016-09" db="EMBL/GenBank/DDBJ databases">
        <authorList>
            <person name="Capua I."/>
            <person name="De Benedictis P."/>
            <person name="Joannis T."/>
            <person name="Lombin L.H."/>
            <person name="Cattoli G."/>
        </authorList>
    </citation>
    <scope>NUCLEOTIDE SEQUENCE [LARGE SCALE GENOMIC DNA]</scope>
    <source>
        <strain evidence="1 2">LMG 25899</strain>
    </source>
</reference>
<comment type="caution">
    <text evidence="1">The sequence shown here is derived from an EMBL/GenBank/DDBJ whole genome shotgun (WGS) entry which is preliminary data.</text>
</comment>
<evidence type="ECO:0000313" key="2">
    <source>
        <dbReference type="Proteomes" id="UP000095256"/>
    </source>
</evidence>
<organism evidence="1 2">
    <name type="scientific">Enterococcus rivorum</name>
    <dbReference type="NCBI Taxonomy" id="762845"/>
    <lineage>
        <taxon>Bacteria</taxon>
        <taxon>Bacillati</taxon>
        <taxon>Bacillota</taxon>
        <taxon>Bacilli</taxon>
        <taxon>Lactobacillales</taxon>
        <taxon>Enterococcaceae</taxon>
        <taxon>Enterococcus</taxon>
    </lineage>
</organism>
<proteinExistence type="predicted"/>
<evidence type="ECO:0000313" key="1">
    <source>
        <dbReference type="EMBL" id="OEH83506.1"/>
    </source>
</evidence>
<protein>
    <recommendedName>
        <fullName evidence="3">Lipoprotein</fullName>
    </recommendedName>
</protein>
<dbReference type="EMBL" id="MIEK01000006">
    <property type="protein sequence ID" value="OEH83506.1"/>
    <property type="molecule type" value="Genomic_DNA"/>
</dbReference>
<dbReference type="STRING" id="762845.BCR26_09380"/>
<sequence length="182" mass="20304">MKKVIIWGTILLSVFTLAGCGSKKKSKSALEEELKTFSTLESVQKEVVVQLPIPEEVSKISQDNTGSKEFVPADELKVVKATTDAGEENTVHLLNSLTEETIDAILAEDGSFAKYVYRGNNMFLTQLLLAIDGPDALTEIQSYMAEETFEKQYTSEKFNYQINHNIHSEDTHAQTIVQITKI</sequence>